<dbReference type="InParanoid" id="F6I2L9"/>
<reference evidence="2" key="1">
    <citation type="journal article" date="2007" name="Nature">
        <title>The grapevine genome sequence suggests ancestral hexaploidization in major angiosperm phyla.</title>
        <authorList>
            <consortium name="The French-Italian Public Consortium for Grapevine Genome Characterization."/>
            <person name="Jaillon O."/>
            <person name="Aury J.-M."/>
            <person name="Noel B."/>
            <person name="Policriti A."/>
            <person name="Clepet C."/>
            <person name="Casagrande A."/>
            <person name="Choisne N."/>
            <person name="Aubourg S."/>
            <person name="Vitulo N."/>
            <person name="Jubin C."/>
            <person name="Vezzi A."/>
            <person name="Legeai F."/>
            <person name="Hugueney P."/>
            <person name="Dasilva C."/>
            <person name="Horner D."/>
            <person name="Mica E."/>
            <person name="Jublot D."/>
            <person name="Poulain J."/>
            <person name="Bruyere C."/>
            <person name="Billault A."/>
            <person name="Segurens B."/>
            <person name="Gouyvenoux M."/>
            <person name="Ugarte E."/>
            <person name="Cattonaro F."/>
            <person name="Anthouard V."/>
            <person name="Vico V."/>
            <person name="Del Fabbro C."/>
            <person name="Alaux M."/>
            <person name="Di Gaspero G."/>
            <person name="Dumas V."/>
            <person name="Felice N."/>
            <person name="Paillard S."/>
            <person name="Juman I."/>
            <person name="Moroldo M."/>
            <person name="Scalabrin S."/>
            <person name="Canaguier A."/>
            <person name="Le Clainche I."/>
            <person name="Malacrida G."/>
            <person name="Durand E."/>
            <person name="Pesole G."/>
            <person name="Laucou V."/>
            <person name="Chatelet P."/>
            <person name="Merdinoglu D."/>
            <person name="Delledonne M."/>
            <person name="Pezzotti M."/>
            <person name="Lecharny A."/>
            <person name="Scarpelli C."/>
            <person name="Artiguenave F."/>
            <person name="Pe M.E."/>
            <person name="Valle G."/>
            <person name="Morgante M."/>
            <person name="Caboche M."/>
            <person name="Adam-Blondon A.-F."/>
            <person name="Weissenbach J."/>
            <person name="Quetier F."/>
            <person name="Wincker P."/>
        </authorList>
    </citation>
    <scope>NUCLEOTIDE SEQUENCE [LARGE SCALE GENOMIC DNA]</scope>
    <source>
        <strain evidence="2">cv. Pinot noir / PN40024</strain>
    </source>
</reference>
<dbReference type="PaxDb" id="29760-VIT_16s0013g00540.t01"/>
<dbReference type="HOGENOM" id="CLU_3413553_0_0_1"/>
<dbReference type="Proteomes" id="UP000009183">
    <property type="component" value="Chromosome 16"/>
</dbReference>
<evidence type="ECO:0000313" key="2">
    <source>
        <dbReference type="Proteomes" id="UP000009183"/>
    </source>
</evidence>
<proteinExistence type="predicted"/>
<accession>F6I2L9</accession>
<keyword evidence="2" id="KW-1185">Reference proteome</keyword>
<dbReference type="EMBL" id="FN596738">
    <property type="protein sequence ID" value="CCB61186.1"/>
    <property type="molecule type" value="Genomic_DNA"/>
</dbReference>
<dbReference type="AlphaFoldDB" id="F6I2L9"/>
<name>F6I2L9_VITVI</name>
<evidence type="ECO:0000313" key="1">
    <source>
        <dbReference type="EMBL" id="CCB61186.1"/>
    </source>
</evidence>
<protein>
    <submittedName>
        <fullName evidence="1">Uncharacterized protein</fullName>
    </submittedName>
</protein>
<sequence length="28" mass="3088">MHHVEGVKVSLLNFAKEEPLGKVGVQQL</sequence>
<gene>
    <name evidence="1" type="ordered locus">VIT_16s0013g00540</name>
</gene>
<organism evidence="1 2">
    <name type="scientific">Vitis vinifera</name>
    <name type="common">Grape</name>
    <dbReference type="NCBI Taxonomy" id="29760"/>
    <lineage>
        <taxon>Eukaryota</taxon>
        <taxon>Viridiplantae</taxon>
        <taxon>Streptophyta</taxon>
        <taxon>Embryophyta</taxon>
        <taxon>Tracheophyta</taxon>
        <taxon>Spermatophyta</taxon>
        <taxon>Magnoliopsida</taxon>
        <taxon>eudicotyledons</taxon>
        <taxon>Gunneridae</taxon>
        <taxon>Pentapetalae</taxon>
        <taxon>rosids</taxon>
        <taxon>Vitales</taxon>
        <taxon>Vitaceae</taxon>
        <taxon>Viteae</taxon>
        <taxon>Vitis</taxon>
    </lineage>
</organism>